<dbReference type="Gene3D" id="3.30.565.10">
    <property type="entry name" value="Histidine kinase-like ATPase, C-terminal domain"/>
    <property type="match status" value="1"/>
</dbReference>
<feature type="domain" description="Histidine kinase" evidence="3">
    <location>
        <begin position="2040"/>
        <end position="2310"/>
    </location>
</feature>
<accession>A0A0G4MYH2</accession>
<dbReference type="SMART" id="SM00387">
    <property type="entry name" value="HATPase_c"/>
    <property type="match status" value="1"/>
</dbReference>
<dbReference type="InterPro" id="IPR000014">
    <property type="entry name" value="PAS"/>
</dbReference>
<dbReference type="InterPro" id="IPR036890">
    <property type="entry name" value="HATPase_C_sf"/>
</dbReference>
<dbReference type="PANTHER" id="PTHR43719">
    <property type="entry name" value="TWO-COMPONENT HISTIDINE KINASE"/>
    <property type="match status" value="1"/>
</dbReference>
<dbReference type="Pfam" id="PF13188">
    <property type="entry name" value="PAS_8"/>
    <property type="match status" value="1"/>
</dbReference>
<dbReference type="GO" id="GO:0000155">
    <property type="term" value="F:phosphorelay sensor kinase activity"/>
    <property type="evidence" value="ECO:0007669"/>
    <property type="project" value="InterPro"/>
</dbReference>
<dbReference type="Pfam" id="PF02518">
    <property type="entry name" value="HATPase_c"/>
    <property type="match status" value="1"/>
</dbReference>
<dbReference type="SUPFAM" id="SSF55785">
    <property type="entry name" value="PYP-like sensor domain (PAS domain)"/>
    <property type="match status" value="2"/>
</dbReference>
<evidence type="ECO:0000256" key="1">
    <source>
        <dbReference type="ARBA" id="ARBA00022553"/>
    </source>
</evidence>
<feature type="region of interest" description="Disordered" evidence="2">
    <location>
        <begin position="1"/>
        <end position="43"/>
    </location>
</feature>
<keyword evidence="1" id="KW-0597">Phosphoprotein</keyword>
<dbReference type="Proteomes" id="UP000044602">
    <property type="component" value="Unassembled WGS sequence"/>
</dbReference>
<dbReference type="InterPro" id="IPR058846">
    <property type="entry name" value="PAS-like"/>
</dbReference>
<dbReference type="InterPro" id="IPR035965">
    <property type="entry name" value="PAS-like_dom_sf"/>
</dbReference>
<dbReference type="CDD" id="cd00082">
    <property type="entry name" value="HisKA"/>
    <property type="match status" value="2"/>
</dbReference>
<organism evidence="5 6">
    <name type="scientific">Verticillium longisporum</name>
    <name type="common">Verticillium dahliae var. longisporum</name>
    <dbReference type="NCBI Taxonomy" id="100787"/>
    <lineage>
        <taxon>Eukaryota</taxon>
        <taxon>Fungi</taxon>
        <taxon>Dikarya</taxon>
        <taxon>Ascomycota</taxon>
        <taxon>Pezizomycotina</taxon>
        <taxon>Sordariomycetes</taxon>
        <taxon>Hypocreomycetidae</taxon>
        <taxon>Glomerellales</taxon>
        <taxon>Plectosphaerellaceae</taxon>
        <taxon>Verticillium</taxon>
    </lineage>
</organism>
<feature type="compositionally biased region" description="Polar residues" evidence="2">
    <location>
        <begin position="13"/>
        <end position="25"/>
    </location>
</feature>
<dbReference type="Gene3D" id="1.10.287.130">
    <property type="match status" value="2"/>
</dbReference>
<feature type="region of interest" description="Disordered" evidence="2">
    <location>
        <begin position="160"/>
        <end position="237"/>
    </location>
</feature>
<dbReference type="Pfam" id="PF26131">
    <property type="entry name" value="PAS-like"/>
    <property type="match status" value="2"/>
</dbReference>
<feature type="region of interest" description="Disordered" evidence="2">
    <location>
        <begin position="463"/>
        <end position="497"/>
    </location>
</feature>
<dbReference type="InterPro" id="IPR003594">
    <property type="entry name" value="HATPase_dom"/>
</dbReference>
<dbReference type="PRINTS" id="PR00344">
    <property type="entry name" value="BCTRLSENSOR"/>
</dbReference>
<feature type="region of interest" description="Disordered" evidence="2">
    <location>
        <begin position="59"/>
        <end position="100"/>
    </location>
</feature>
<keyword evidence="6" id="KW-1185">Reference proteome</keyword>
<feature type="region of interest" description="Disordered" evidence="2">
    <location>
        <begin position="298"/>
        <end position="339"/>
    </location>
</feature>
<evidence type="ECO:0000259" key="4">
    <source>
        <dbReference type="PROSITE" id="PS50113"/>
    </source>
</evidence>
<dbReference type="InterPro" id="IPR003661">
    <property type="entry name" value="HisK_dim/P_dom"/>
</dbReference>
<feature type="compositionally biased region" description="Polar residues" evidence="2">
    <location>
        <begin position="485"/>
        <end position="495"/>
    </location>
</feature>
<feature type="region of interest" description="Disordered" evidence="2">
    <location>
        <begin position="711"/>
        <end position="752"/>
    </location>
</feature>
<dbReference type="InterPro" id="IPR001610">
    <property type="entry name" value="PAC"/>
</dbReference>
<dbReference type="InterPro" id="IPR005467">
    <property type="entry name" value="His_kinase_dom"/>
</dbReference>
<gene>
    <name evidence="5" type="ORF">BN1708_001544</name>
</gene>
<feature type="compositionally biased region" description="Low complexity" evidence="2">
    <location>
        <begin position="307"/>
        <end position="338"/>
    </location>
</feature>
<dbReference type="NCBIfam" id="TIGR00229">
    <property type="entry name" value="sensory_box"/>
    <property type="match status" value="2"/>
</dbReference>
<dbReference type="Gene3D" id="3.30.450.20">
    <property type="entry name" value="PAS domain"/>
    <property type="match status" value="3"/>
</dbReference>
<dbReference type="Pfam" id="PF00989">
    <property type="entry name" value="PAS"/>
    <property type="match status" value="2"/>
</dbReference>
<dbReference type="SMART" id="SM00091">
    <property type="entry name" value="PAS"/>
    <property type="match status" value="2"/>
</dbReference>
<dbReference type="GO" id="GO:0006355">
    <property type="term" value="P:regulation of DNA-templated transcription"/>
    <property type="evidence" value="ECO:0007669"/>
    <property type="project" value="InterPro"/>
</dbReference>
<feature type="compositionally biased region" description="Basic and acidic residues" evidence="2">
    <location>
        <begin position="2327"/>
        <end position="2339"/>
    </location>
</feature>
<evidence type="ECO:0000256" key="2">
    <source>
        <dbReference type="SAM" id="MobiDB-lite"/>
    </source>
</evidence>
<dbReference type="InterPro" id="IPR013767">
    <property type="entry name" value="PAS_fold"/>
</dbReference>
<protein>
    <recommendedName>
        <fullName evidence="7">PAC domain-containing protein</fullName>
    </recommendedName>
</protein>
<dbReference type="Pfam" id="PF00512">
    <property type="entry name" value="HisKA"/>
    <property type="match status" value="2"/>
</dbReference>
<dbReference type="SMART" id="SM00388">
    <property type="entry name" value="HisKA"/>
    <property type="match status" value="2"/>
</dbReference>
<dbReference type="InterPro" id="IPR000700">
    <property type="entry name" value="PAS-assoc_C"/>
</dbReference>
<feature type="compositionally biased region" description="Low complexity" evidence="2">
    <location>
        <begin position="30"/>
        <end position="43"/>
    </location>
</feature>
<feature type="compositionally biased region" description="Polar residues" evidence="2">
    <location>
        <begin position="581"/>
        <end position="609"/>
    </location>
</feature>
<feature type="region of interest" description="Disordered" evidence="2">
    <location>
        <begin position="2479"/>
        <end position="2507"/>
    </location>
</feature>
<dbReference type="SMART" id="SM00086">
    <property type="entry name" value="PAC"/>
    <property type="match status" value="2"/>
</dbReference>
<feature type="domain" description="PAC" evidence="4">
    <location>
        <begin position="1585"/>
        <end position="1640"/>
    </location>
</feature>
<dbReference type="SUPFAM" id="SSF55874">
    <property type="entry name" value="ATPase domain of HSP90 chaperone/DNA topoisomerase II/histidine kinase"/>
    <property type="match status" value="1"/>
</dbReference>
<sequence>MPLANDHHHDTTRPISPTASPTSLCGGTRSFFSSVEPASSSSLLSPLSATFATGPGAPGFPSSPITAHSSAWPTSPLPGKHHLSASLPPSSGPPASSPRTDVRIHSFALDRPHDNVCRSDFAVNTHVRDDDISSKRQNRRSHHLAGDDWSSAVSRYGLTTTPTPRDTLFSTFPHASTTWTPTNPRSTYTKPQQPSRRPNPLPAKRPSEEDTARSGAKSSPLKKPRTRLLPPRAIDLSGVPRTPTAAAALALLKSEGVTSPLFFSKSPNPMSSRAPFLPPTDAAAALLARLREENDVRTVRLPRGHVSSASPARSGSTSGSGSWSSIEPGGSSSRSPSSQYLPPGLQLLNGCGVIELLEQDERPTFIIDLANPVNGNNLSLHLIYANASLRASSGVLELLSLDGEKAEKDRNYTNFKAWVMSHTKNNEGMDVCLSSHLYGNINWTCSTLRKRFRFVSGNTSAVSLMPSSPGTAKEAQVLEERTRGPTPTSNASDTPLANEPDYFGVELQPEMPMDLVPTGDSAMQNGIDECLEERHHSDEFTQHVFKAGLLRPSFDWTRITITPELISRYGLTTTPTPRDTLFSTFPHASTTWTPTNPRSTYTKPQQPSRRPNPLPAKRPSEEDTARSGAKSSPLKKPRTRLLPPRAIDLSGVPRTPTAAAALALLKSEGVTSPLFFSNSPNPMSSRAPFLPPTDAAAALLARLREENDVRTVRLPRGHVSSASPARSGSTSGSGSWSSIEPGGSSSRSPSSQYLPPGLQLLNGCGVIELLEQDERPTFIIDLANPVNGNNLSLHLIYANASLRASSGVLELLSLDGEKAEQDPNYTNFKAWVMSHTKNNEGMDVCLSSHLYGNINWTCSTLRKRFRFVSGNTSAVSLMPSSPGTAKEAQVLEERTRGPTPTSNASNTPLANEPDYFGVELQPEISMDLVPTGDSAMQNGVDECLEERHHSDEFTQHVFKAGLLRPSFDWTRITITPELSEHILFARNTDWGATSLGPLEYWSADLRAMANMVMGSPHPAALYWGPEFVTIYNEAYIELAGQKHPSLMGMRYADAWSEIWDDLQPIMQSAWDSGQSTLKNDNQLFIDRHGFTEEAFFSWSLVPLVGSDGEVVGIYNPAFENTRRKVNERRMLTLREVGEKTAAARDVRSFWPRVREGLEYNDIDIPFALIYSVKDDSESEMSSMHSGSVAHPPLLQLEGAIGINEDHPAAIPDLNLRASDEGFAPYMRQSMSMHGTPVVLSAEAGTLPLDLIDGISWRGFGDASRTVVVLPVHPTTAGDSVVGFIVMGTNPRRPYDDDYQLFIHLLSRQLATSLASVVLFEEEIKRGQRAARLAALDREELRTELILRTQEAVESEYKFTRMAEFAPVGMFIANGAGQFNFANDTWWQISRHPRGEDTEAGTLPLDLIDGISWRGFGDASRTVVVLPVHPTTAGDSVVGFIVMGTNPRRPYDDDYQLFIHLLSRQLATSLASVVLFEEEIKRGQRAARLAALDREELRTELILRTQEAVESEYKFTRMAEFAPVGMFIANGAGQFNFANDTWWQISRHPRGEDSTDTWMQSIRDEDRAGVEMVWQALLTDKVAITHEFRFKCSRQNGDNTIDTWVLMSAFPERDEEGNLKSIFGCITDISSQKWAEAFQMQRREEAVELKRQQENFIDITSHEMRNPLSAILQCADEIANTTARYREHPDAQPVQTLLDVCTEAANTINLCASHQHRIVDDILTLSKLDSQLLLLEGAIGINEDHPAAIPDLNLRASDEGFAPYMRQSMSMHGTPVVLSAEAGTLPLDLIDGISWRGFGDASRTVVVLPVHPTTAGDSVVGFIVMGTNPRRPYDDDYQLFIHLLSRQLATSLASVVLFEEEIKRGQRAARLAALDREELRTELILRTQEAVESEYKFTRMAEFAPVGMFIANGAGQFNFANDTWWQISRHPRGEDSTDTWMQSIRDEDRAGVEMVWQALLTHKVAITHEFRFKCSRQNGDNTIDTWVLMSAFPERDEEGNLKSIFGCITDISSQKWAEAFQMQRREEAVELKRQQENFIDITSHEMRNPLSAILQCADEIANTTARYREHPDAQPVQTLLDVCTEAANTINLCASHQHRIVDDILTLSKLDSQLLLVTPVDAHPVNIVENVLKMFEAEVQAHDIELQFSTLSAYTDYGIDWVRLDPSRLRQVLINLMTNAIKFTQNRQERRISITLTASRDLSEVKETSLYFPSRRSDLRNLTSDKDWGDGDEMNLHFSVQDTGPGLREEEKKILFQRFSQASPRTHVQYGGSGLGLFISRMLTELQGGQIGVVSKEGLGSTFSFFIKCRKTAMPAEEGGRGRGGRGRGGDRAGGDRDVESDSMMDQRSLDRYFVPATAEEQAYADGLQFGEASSFRPDAVTLDSLTGWGPAVAGDGERGKVETVMQNLRILGRAQGFEPRHLGVPEWTARKLAKTDNAMHFFNTKEERAHFVARQPDFKIEGAEEAVRKVILERAVKGEHEKPQYSEGEKPVDLARNAHLKEPTYREKDVETFEAKVKQLIASKKGSAGQQGKKAQA</sequence>
<evidence type="ECO:0008006" key="7">
    <source>
        <dbReference type="Google" id="ProtNLM"/>
    </source>
</evidence>
<feature type="compositionally biased region" description="Polar residues" evidence="2">
    <location>
        <begin position="63"/>
        <end position="73"/>
    </location>
</feature>
<feature type="compositionally biased region" description="Low complexity" evidence="2">
    <location>
        <begin position="720"/>
        <end position="751"/>
    </location>
</feature>
<dbReference type="PROSITE" id="PS50109">
    <property type="entry name" value="HIS_KIN"/>
    <property type="match status" value="1"/>
</dbReference>
<evidence type="ECO:0000313" key="6">
    <source>
        <dbReference type="Proteomes" id="UP000044602"/>
    </source>
</evidence>
<name>A0A0G4MYH2_VERLO</name>
<feature type="region of interest" description="Disordered" evidence="2">
    <location>
        <begin position="2314"/>
        <end position="2341"/>
    </location>
</feature>
<dbReference type="InterPro" id="IPR004358">
    <property type="entry name" value="Sig_transdc_His_kin-like_C"/>
</dbReference>
<feature type="compositionally biased region" description="Basic and acidic residues" evidence="2">
    <location>
        <begin position="1"/>
        <end position="12"/>
    </location>
</feature>
<dbReference type="STRING" id="100787.A0A0G4MYH2"/>
<dbReference type="PANTHER" id="PTHR43719:SF30">
    <property type="entry name" value="TWO-COMPONENT SYSTEM RESPONSE REGULATOR"/>
    <property type="match status" value="1"/>
</dbReference>
<feature type="region of interest" description="Disordered" evidence="2">
    <location>
        <begin position="581"/>
        <end position="650"/>
    </location>
</feature>
<feature type="compositionally biased region" description="Basic and acidic residues" evidence="2">
    <location>
        <begin position="2479"/>
        <end position="2493"/>
    </location>
</feature>
<evidence type="ECO:0000313" key="5">
    <source>
        <dbReference type="EMBL" id="CRK39257.1"/>
    </source>
</evidence>
<dbReference type="InterPro" id="IPR050956">
    <property type="entry name" value="2C_system_His_kinase"/>
</dbReference>
<feature type="domain" description="PAC" evidence="4">
    <location>
        <begin position="1967"/>
        <end position="2022"/>
    </location>
</feature>
<dbReference type="CDD" id="cd00130">
    <property type="entry name" value="PAS"/>
    <property type="match status" value="2"/>
</dbReference>
<proteinExistence type="predicted"/>
<evidence type="ECO:0000259" key="3">
    <source>
        <dbReference type="PROSITE" id="PS50109"/>
    </source>
</evidence>
<reference evidence="6" key="1">
    <citation type="submission" date="2015-05" db="EMBL/GenBank/DDBJ databases">
        <authorList>
            <person name="Fogelqvist Johan"/>
        </authorList>
    </citation>
    <scope>NUCLEOTIDE SEQUENCE [LARGE SCALE GENOMIC DNA]</scope>
</reference>
<dbReference type="EMBL" id="CVQH01025860">
    <property type="protein sequence ID" value="CRK39257.1"/>
    <property type="molecule type" value="Genomic_DNA"/>
</dbReference>
<dbReference type="InterPro" id="IPR036097">
    <property type="entry name" value="HisK_dim/P_sf"/>
</dbReference>
<dbReference type="PROSITE" id="PS50113">
    <property type="entry name" value="PAC"/>
    <property type="match status" value="2"/>
</dbReference>
<dbReference type="SUPFAM" id="SSF47384">
    <property type="entry name" value="Homodimeric domain of signal transducing histidine kinase"/>
    <property type="match status" value="2"/>
</dbReference>
<feature type="compositionally biased region" description="Polar residues" evidence="2">
    <location>
        <begin position="160"/>
        <end position="196"/>
    </location>
</feature>